<dbReference type="Proteomes" id="UP000582090">
    <property type="component" value="Unassembled WGS sequence"/>
</dbReference>
<proteinExistence type="predicted"/>
<sequence length="397" mass="44366">MNETWRRDVLKVMASLPLANLGLWLGGMNAVQAAERSLLPGPSFFVRGAYQQPVEKMAHWKALGVNTIFTMNRGADRAEWTKEAEKYGLYMVREPAGVDDDYVLTDPAAFKKDISSPYFLAIAMIDEPSNLKEGGKGITYEDVGVTPAQIDTVARVLFRGGKPLWLNHVGNHVNNIYVEKIMSDYADSPYIDWLGHDSYPIATGSDLVIDIDDYASTQQGHAIDRLSRWSGGRPQFSFIALTKYDASSPGRQTTPAEFRVQAWSSIIHGAVGIIYFPFMFSPEFSYDATPEDLQKELLAFHLEIDDIEDILVDKVKGGRRPSKLLKSVRTTEKQLDGTLPFPFEASAIPTSSGEYKIIQNLSPKPAELTYEAWGLDKVKFQPYECKRGFTVTDLTKS</sequence>
<dbReference type="SUPFAM" id="SSF51445">
    <property type="entry name" value="(Trans)glycosidases"/>
    <property type="match status" value="1"/>
</dbReference>
<dbReference type="EMBL" id="JACIDW010000001">
    <property type="protein sequence ID" value="MBB3962780.1"/>
    <property type="molecule type" value="Genomic_DNA"/>
</dbReference>
<reference evidence="1 2" key="1">
    <citation type="submission" date="2020-08" db="EMBL/GenBank/DDBJ databases">
        <title>Genomic Encyclopedia of Type Strains, Phase IV (KMG-IV): sequencing the most valuable type-strain genomes for metagenomic binning, comparative biology and taxonomic classification.</title>
        <authorList>
            <person name="Goeker M."/>
        </authorList>
    </citation>
    <scope>NUCLEOTIDE SEQUENCE [LARGE SCALE GENOMIC DNA]</scope>
    <source>
        <strain evidence="1 2">DSM 26575</strain>
    </source>
</reference>
<gene>
    <name evidence="1" type="ORF">GGQ67_000398</name>
</gene>
<dbReference type="AlphaFoldDB" id="A0A7W6CSC1"/>
<accession>A0A7W6CSC1</accession>
<dbReference type="RefSeq" id="WP_183898494.1">
    <property type="nucleotide sequence ID" value="NZ_JACIDW010000001.1"/>
</dbReference>
<dbReference type="InterPro" id="IPR017853">
    <property type="entry name" value="GH"/>
</dbReference>
<evidence type="ECO:0000313" key="1">
    <source>
        <dbReference type="EMBL" id="MBB3962780.1"/>
    </source>
</evidence>
<organism evidence="1 2">
    <name type="scientific">Rhizobium metallidurans</name>
    <dbReference type="NCBI Taxonomy" id="1265931"/>
    <lineage>
        <taxon>Bacteria</taxon>
        <taxon>Pseudomonadati</taxon>
        <taxon>Pseudomonadota</taxon>
        <taxon>Alphaproteobacteria</taxon>
        <taxon>Hyphomicrobiales</taxon>
        <taxon>Rhizobiaceae</taxon>
        <taxon>Rhizobium/Agrobacterium group</taxon>
        <taxon>Rhizobium</taxon>
    </lineage>
</organism>
<protein>
    <submittedName>
        <fullName evidence="1">Uncharacterized protein</fullName>
    </submittedName>
</protein>
<name>A0A7W6CSC1_9HYPH</name>
<comment type="caution">
    <text evidence="1">The sequence shown here is derived from an EMBL/GenBank/DDBJ whole genome shotgun (WGS) entry which is preliminary data.</text>
</comment>
<dbReference type="Gene3D" id="3.20.20.80">
    <property type="entry name" value="Glycosidases"/>
    <property type="match status" value="1"/>
</dbReference>
<evidence type="ECO:0000313" key="2">
    <source>
        <dbReference type="Proteomes" id="UP000582090"/>
    </source>
</evidence>
<keyword evidence="2" id="KW-1185">Reference proteome</keyword>